<dbReference type="InterPro" id="IPR001173">
    <property type="entry name" value="Glyco_trans_2-like"/>
</dbReference>
<reference evidence="7" key="1">
    <citation type="submission" date="2022-10" db="EMBL/GenBank/DDBJ databases">
        <title>Comparative genomics and taxonomic characterization of three novel marine species of genus Reichenbachiella exhibiting antioxidant and polysaccharide degradation activities.</title>
        <authorList>
            <person name="Muhammad N."/>
            <person name="Lee Y.-J."/>
            <person name="Ko J."/>
            <person name="Kim S.-G."/>
        </authorList>
    </citation>
    <scope>NUCLEOTIDE SEQUENCE</scope>
    <source>
        <strain evidence="7">Wsw4-B4</strain>
    </source>
</reference>
<protein>
    <submittedName>
        <fullName evidence="7">Glycosyltransferase</fullName>
        <ecNumber evidence="7">2.4.-.-</ecNumber>
    </submittedName>
</protein>
<name>A0ABY6CZI6_9BACT</name>
<dbReference type="Pfam" id="PF00535">
    <property type="entry name" value="Glycos_transf_2"/>
    <property type="match status" value="1"/>
</dbReference>
<evidence type="ECO:0000256" key="3">
    <source>
        <dbReference type="ARBA" id="ARBA00022676"/>
    </source>
</evidence>
<dbReference type="Gene3D" id="3.90.550.10">
    <property type="entry name" value="Spore Coat Polysaccharide Biosynthesis Protein SpsA, Chain A"/>
    <property type="match status" value="1"/>
</dbReference>
<dbReference type="PANTHER" id="PTHR43646:SF2">
    <property type="entry name" value="GLYCOSYLTRANSFERASE 2-LIKE DOMAIN-CONTAINING PROTEIN"/>
    <property type="match status" value="1"/>
</dbReference>
<dbReference type="EC" id="2.4.-.-" evidence="7"/>
<dbReference type="Proteomes" id="UP001062165">
    <property type="component" value="Chromosome"/>
</dbReference>
<evidence type="ECO:0000256" key="4">
    <source>
        <dbReference type="ARBA" id="ARBA00022679"/>
    </source>
</evidence>
<dbReference type="RefSeq" id="WP_263049944.1">
    <property type="nucleotide sequence ID" value="NZ_CP106735.1"/>
</dbReference>
<dbReference type="InterPro" id="IPR029044">
    <property type="entry name" value="Nucleotide-diphossugar_trans"/>
</dbReference>
<accession>A0ABY6CZI6</accession>
<keyword evidence="2" id="KW-1003">Cell membrane</keyword>
<evidence type="ECO:0000313" key="7">
    <source>
        <dbReference type="EMBL" id="UXX78198.1"/>
    </source>
</evidence>
<comment type="subcellular location">
    <subcellularLocation>
        <location evidence="1">Cell membrane</location>
    </subcellularLocation>
</comment>
<sequence length="416" mass="47446">MSASNLYLERYAYQQKYLAASDYGQPDLIVVLPCHNEPDLQTSLEALAACDPPKGEVAVIVVINASQASTKEVKQHNEQTLAACQSWVSAQSDRYTFHFILENELPKKHAGVGLARKIGMDEAVRMFDAQGQDGVILCFDADSTCEPNLLTEVERLFDENPKTPGCSIHFEHPLEGTLVDEVYAGILSYELHLRYYVDGLKYAAFPYAFQTIGSSMAVRSSAYQKQGGMNRRKAGEDFYFLHKIIPLGNFKELNTTKIIPSPRRSDRVPFGTGRAIGTWLDEGKSELLSYDPQVFEVLKNFFATVDPLYQSKETEFVWNHYPQSIQQFIPLVEFRPQINEFNAQANSLATFQKRFYQWFDGFKALKFVHFARDKFYPNVPIAEGVDWLFETLGKNSQPWDLKRKLVELRVEDKTHS</sequence>
<organism evidence="7 8">
    <name type="scientific">Reichenbachiella carrageenanivorans</name>
    <dbReference type="NCBI Taxonomy" id="2979869"/>
    <lineage>
        <taxon>Bacteria</taxon>
        <taxon>Pseudomonadati</taxon>
        <taxon>Bacteroidota</taxon>
        <taxon>Cytophagia</taxon>
        <taxon>Cytophagales</taxon>
        <taxon>Reichenbachiellaceae</taxon>
        <taxon>Reichenbachiella</taxon>
    </lineage>
</organism>
<keyword evidence="3 7" id="KW-0328">Glycosyltransferase</keyword>
<dbReference type="GO" id="GO:0016757">
    <property type="term" value="F:glycosyltransferase activity"/>
    <property type="evidence" value="ECO:0007669"/>
    <property type="project" value="UniProtKB-KW"/>
</dbReference>
<dbReference type="SUPFAM" id="SSF53448">
    <property type="entry name" value="Nucleotide-diphospho-sugar transferases"/>
    <property type="match status" value="1"/>
</dbReference>
<gene>
    <name evidence="7" type="ORF">N7E81_12600</name>
</gene>
<evidence type="ECO:0000259" key="6">
    <source>
        <dbReference type="Pfam" id="PF00535"/>
    </source>
</evidence>
<evidence type="ECO:0000256" key="5">
    <source>
        <dbReference type="ARBA" id="ARBA00023136"/>
    </source>
</evidence>
<keyword evidence="8" id="KW-1185">Reference proteome</keyword>
<evidence type="ECO:0000256" key="1">
    <source>
        <dbReference type="ARBA" id="ARBA00004236"/>
    </source>
</evidence>
<keyword evidence="5" id="KW-0472">Membrane</keyword>
<feature type="domain" description="Glycosyltransferase 2-like" evidence="6">
    <location>
        <begin position="30"/>
        <end position="162"/>
    </location>
</feature>
<evidence type="ECO:0000313" key="8">
    <source>
        <dbReference type="Proteomes" id="UP001062165"/>
    </source>
</evidence>
<proteinExistence type="predicted"/>
<keyword evidence="4 7" id="KW-0808">Transferase</keyword>
<dbReference type="PANTHER" id="PTHR43646">
    <property type="entry name" value="GLYCOSYLTRANSFERASE"/>
    <property type="match status" value="1"/>
</dbReference>
<evidence type="ECO:0000256" key="2">
    <source>
        <dbReference type="ARBA" id="ARBA00022475"/>
    </source>
</evidence>
<dbReference type="EMBL" id="CP106735">
    <property type="protein sequence ID" value="UXX78198.1"/>
    <property type="molecule type" value="Genomic_DNA"/>
</dbReference>